<dbReference type="InterPro" id="IPR004685">
    <property type="entry name" value="Brnchd-chn_aa_trnsp_Livcs"/>
</dbReference>
<feature type="transmembrane region" description="Helical" evidence="9">
    <location>
        <begin position="283"/>
        <end position="304"/>
    </location>
</feature>
<evidence type="ECO:0000256" key="1">
    <source>
        <dbReference type="ARBA" id="ARBA00004651"/>
    </source>
</evidence>
<organism evidence="10 11">
    <name type="scientific">Endozoicomonas montiporae</name>
    <dbReference type="NCBI Taxonomy" id="1027273"/>
    <lineage>
        <taxon>Bacteria</taxon>
        <taxon>Pseudomonadati</taxon>
        <taxon>Pseudomonadota</taxon>
        <taxon>Gammaproteobacteria</taxon>
        <taxon>Oceanospirillales</taxon>
        <taxon>Endozoicomonadaceae</taxon>
        <taxon>Endozoicomonas</taxon>
    </lineage>
</organism>
<feature type="transmembrane region" description="Helical" evidence="9">
    <location>
        <begin position="7"/>
        <end position="29"/>
    </location>
</feature>
<evidence type="ECO:0000256" key="9">
    <source>
        <dbReference type="RuleBase" id="RU362122"/>
    </source>
</evidence>
<dbReference type="PANTHER" id="PTHR30588:SF0">
    <property type="entry name" value="BRANCHED-CHAIN AMINO ACID PERMEASE BRNQ"/>
    <property type="match status" value="1"/>
</dbReference>
<dbReference type="GO" id="GO:0015818">
    <property type="term" value="P:isoleucine transport"/>
    <property type="evidence" value="ECO:0007669"/>
    <property type="project" value="TreeGrafter"/>
</dbReference>
<dbReference type="NCBIfam" id="TIGR00796">
    <property type="entry name" value="livcs"/>
    <property type="match status" value="1"/>
</dbReference>
<evidence type="ECO:0000256" key="2">
    <source>
        <dbReference type="ARBA" id="ARBA00008540"/>
    </source>
</evidence>
<dbReference type="GO" id="GO:0005304">
    <property type="term" value="F:L-valine transmembrane transporter activity"/>
    <property type="evidence" value="ECO:0007669"/>
    <property type="project" value="TreeGrafter"/>
</dbReference>
<feature type="transmembrane region" description="Helical" evidence="9">
    <location>
        <begin position="341"/>
        <end position="362"/>
    </location>
</feature>
<dbReference type="PANTHER" id="PTHR30588">
    <property type="entry name" value="BRANCHED-CHAIN AMINO ACID TRANSPORT SYSTEM 2 CARRIER PROTEIN"/>
    <property type="match status" value="1"/>
</dbReference>
<keyword evidence="6 9" id="KW-0029">Amino-acid transport</keyword>
<evidence type="ECO:0000256" key="7">
    <source>
        <dbReference type="ARBA" id="ARBA00022989"/>
    </source>
</evidence>
<protein>
    <recommendedName>
        <fullName evidence="9">Branched-chain amino acid transport system carrier protein</fullName>
    </recommendedName>
</protein>
<sequence length="443" mass="47419">MKQRLSLQNIIGMGFMVFAMFLGAGNLIFPPLAGQMAGTSVWQAAAGFLVTGVGLPLLGVVVISRVGGGFNEITRELPKWLIIAMGSFIFLVIGPLYAVPRTAMVAYEVGMVPFLDAPDTLSRLIFSLVFFVICAYLCLNPGRLLESVGKIITPALIILLTVLGLSPVLSPQGTPSKATDPYSENPFLTGFLEGYMTMDALAALLFGIVIITNLRSHGITSTRALFRHSVVTGFIAAIGLTLVYVSLFYLGATSRDIAPNPDNGGQILSIYVDTLFGTPGKSLLAGVVTLACLTTAIGCITAAAEYFDDVFKQFSYRPLVIAITASCIAFANLGLNQIIELFIPVLLILYPVCIVLILLGLIRDLFANPTLVYRSTLLIALVFSTIDAVKEIQHPFIQLVTSSCKMLPGFDANLGWVLPCALCVLVTGIMGKLITPEPVKDNL</sequence>
<comment type="similarity">
    <text evidence="2 9">Belongs to the branched chain amino acid transporter family.</text>
</comment>
<dbReference type="GO" id="GO:0005886">
    <property type="term" value="C:plasma membrane"/>
    <property type="evidence" value="ECO:0007669"/>
    <property type="project" value="UniProtKB-SubCell"/>
</dbReference>
<dbReference type="GO" id="GO:0015190">
    <property type="term" value="F:L-leucine transmembrane transporter activity"/>
    <property type="evidence" value="ECO:0007669"/>
    <property type="project" value="TreeGrafter"/>
</dbReference>
<dbReference type="EMBL" id="JOKG01000001">
    <property type="protein sequence ID" value="KEQ15843.1"/>
    <property type="molecule type" value="Genomic_DNA"/>
</dbReference>
<proteinExistence type="inferred from homology"/>
<accession>A0A081NBM0</accession>
<feature type="transmembrane region" description="Helical" evidence="9">
    <location>
        <begin position="416"/>
        <end position="435"/>
    </location>
</feature>
<keyword evidence="5 9" id="KW-0812">Transmembrane</keyword>
<name>A0A081NBM0_9GAMM</name>
<gene>
    <name evidence="10" type="ORF">GZ77_04825</name>
</gene>
<feature type="transmembrane region" description="Helical" evidence="9">
    <location>
        <begin position="224"/>
        <end position="250"/>
    </location>
</feature>
<dbReference type="Gene3D" id="1.20.1740.10">
    <property type="entry name" value="Amino acid/polyamine transporter I"/>
    <property type="match status" value="1"/>
</dbReference>
<dbReference type="RefSeq" id="WP_034873108.1">
    <property type="nucleotide sequence ID" value="NZ_JOKG01000001.1"/>
</dbReference>
<comment type="function">
    <text evidence="9">Component of the transport system for branched-chain amino acids.</text>
</comment>
<feature type="transmembrane region" description="Helical" evidence="9">
    <location>
        <begin position="190"/>
        <end position="212"/>
    </location>
</feature>
<dbReference type="Pfam" id="PF05525">
    <property type="entry name" value="Branch_AA_trans"/>
    <property type="match status" value="1"/>
</dbReference>
<feature type="transmembrane region" description="Helical" evidence="9">
    <location>
        <begin position="371"/>
        <end position="389"/>
    </location>
</feature>
<evidence type="ECO:0000313" key="10">
    <source>
        <dbReference type="EMBL" id="KEQ15843.1"/>
    </source>
</evidence>
<evidence type="ECO:0000256" key="8">
    <source>
        <dbReference type="ARBA" id="ARBA00023136"/>
    </source>
</evidence>
<keyword evidence="4" id="KW-1003">Cell membrane</keyword>
<evidence type="ECO:0000256" key="5">
    <source>
        <dbReference type="ARBA" id="ARBA00022692"/>
    </source>
</evidence>
<keyword evidence="7 9" id="KW-1133">Transmembrane helix</keyword>
<dbReference type="eggNOG" id="COG1114">
    <property type="taxonomic scope" value="Bacteria"/>
</dbReference>
<feature type="transmembrane region" description="Helical" evidence="9">
    <location>
        <begin position="41"/>
        <end position="68"/>
    </location>
</feature>
<comment type="subcellular location">
    <subcellularLocation>
        <location evidence="9">Cell inner membrane</location>
        <topology evidence="9">Multi-pass membrane protein</topology>
    </subcellularLocation>
    <subcellularLocation>
        <location evidence="1">Cell membrane</location>
        <topology evidence="1">Multi-pass membrane protein</topology>
    </subcellularLocation>
</comment>
<evidence type="ECO:0000256" key="6">
    <source>
        <dbReference type="ARBA" id="ARBA00022970"/>
    </source>
</evidence>
<feature type="transmembrane region" description="Helical" evidence="9">
    <location>
        <begin position="316"/>
        <end position="335"/>
    </location>
</feature>
<dbReference type="GO" id="GO:0015188">
    <property type="term" value="F:L-isoleucine transmembrane transporter activity"/>
    <property type="evidence" value="ECO:0007669"/>
    <property type="project" value="TreeGrafter"/>
</dbReference>
<feature type="transmembrane region" description="Helical" evidence="9">
    <location>
        <begin position="151"/>
        <end position="170"/>
    </location>
</feature>
<dbReference type="GO" id="GO:0015820">
    <property type="term" value="P:L-leucine transport"/>
    <property type="evidence" value="ECO:0007669"/>
    <property type="project" value="TreeGrafter"/>
</dbReference>
<evidence type="ECO:0000313" key="11">
    <source>
        <dbReference type="Proteomes" id="UP000028006"/>
    </source>
</evidence>
<keyword evidence="8 9" id="KW-0472">Membrane</keyword>
<comment type="caution">
    <text evidence="10">The sequence shown here is derived from an EMBL/GenBank/DDBJ whole genome shotgun (WGS) entry which is preliminary data.</text>
</comment>
<feature type="transmembrane region" description="Helical" evidence="9">
    <location>
        <begin position="120"/>
        <end position="139"/>
    </location>
</feature>
<dbReference type="AlphaFoldDB" id="A0A081NBM0"/>
<keyword evidence="3 9" id="KW-0813">Transport</keyword>
<reference evidence="10 11" key="1">
    <citation type="submission" date="2014-06" db="EMBL/GenBank/DDBJ databases">
        <title>Whole Genome Sequences of Three Symbiotic Endozoicomonas Bacteria.</title>
        <authorList>
            <person name="Neave M.J."/>
            <person name="Apprill A."/>
            <person name="Voolstra C.R."/>
        </authorList>
    </citation>
    <scope>NUCLEOTIDE SEQUENCE [LARGE SCALE GENOMIC DNA]</scope>
    <source>
        <strain evidence="10 11">LMG 24815</strain>
    </source>
</reference>
<keyword evidence="11" id="KW-1185">Reference proteome</keyword>
<feature type="transmembrane region" description="Helical" evidence="9">
    <location>
        <begin position="80"/>
        <end position="100"/>
    </location>
</feature>
<evidence type="ECO:0000256" key="4">
    <source>
        <dbReference type="ARBA" id="ARBA00022475"/>
    </source>
</evidence>
<evidence type="ECO:0000256" key="3">
    <source>
        <dbReference type="ARBA" id="ARBA00022448"/>
    </source>
</evidence>
<dbReference type="Proteomes" id="UP000028006">
    <property type="component" value="Unassembled WGS sequence"/>
</dbReference>